<reference evidence="2" key="1">
    <citation type="submission" date="2014-11" db="EMBL/GenBank/DDBJ databases">
        <authorList>
            <person name="Amaro Gonzalez C."/>
        </authorList>
    </citation>
    <scope>NUCLEOTIDE SEQUENCE</scope>
</reference>
<evidence type="ECO:0000313" key="2">
    <source>
        <dbReference type="EMBL" id="JAH74532.1"/>
    </source>
</evidence>
<feature type="transmembrane region" description="Helical" evidence="1">
    <location>
        <begin position="7"/>
        <end position="28"/>
    </location>
</feature>
<proteinExistence type="predicted"/>
<dbReference type="AlphaFoldDB" id="A0A0E9V914"/>
<sequence>MLVALRVMPICVRGSMSSAIYLFLYYVLCAVL</sequence>
<name>A0A0E9V914_ANGAN</name>
<evidence type="ECO:0000256" key="1">
    <source>
        <dbReference type="SAM" id="Phobius"/>
    </source>
</evidence>
<accession>A0A0E9V914</accession>
<reference evidence="2" key="2">
    <citation type="journal article" date="2015" name="Fish Shellfish Immunol.">
        <title>Early steps in the European eel (Anguilla anguilla)-Vibrio vulnificus interaction in the gills: Role of the RtxA13 toxin.</title>
        <authorList>
            <person name="Callol A."/>
            <person name="Pajuelo D."/>
            <person name="Ebbesson L."/>
            <person name="Teles M."/>
            <person name="MacKenzie S."/>
            <person name="Amaro C."/>
        </authorList>
    </citation>
    <scope>NUCLEOTIDE SEQUENCE</scope>
</reference>
<dbReference type="EMBL" id="GBXM01034045">
    <property type="protein sequence ID" value="JAH74532.1"/>
    <property type="molecule type" value="Transcribed_RNA"/>
</dbReference>
<keyword evidence="1" id="KW-0812">Transmembrane</keyword>
<keyword evidence="1" id="KW-1133">Transmembrane helix</keyword>
<organism evidence="2">
    <name type="scientific">Anguilla anguilla</name>
    <name type="common">European freshwater eel</name>
    <name type="synonym">Muraena anguilla</name>
    <dbReference type="NCBI Taxonomy" id="7936"/>
    <lineage>
        <taxon>Eukaryota</taxon>
        <taxon>Metazoa</taxon>
        <taxon>Chordata</taxon>
        <taxon>Craniata</taxon>
        <taxon>Vertebrata</taxon>
        <taxon>Euteleostomi</taxon>
        <taxon>Actinopterygii</taxon>
        <taxon>Neopterygii</taxon>
        <taxon>Teleostei</taxon>
        <taxon>Anguilliformes</taxon>
        <taxon>Anguillidae</taxon>
        <taxon>Anguilla</taxon>
    </lineage>
</organism>
<keyword evidence="1" id="KW-0472">Membrane</keyword>
<protein>
    <submittedName>
        <fullName evidence="2">Uncharacterized protein</fullName>
    </submittedName>
</protein>